<dbReference type="Proteomes" id="UP000678393">
    <property type="component" value="Unassembled WGS sequence"/>
</dbReference>
<dbReference type="InterPro" id="IPR038765">
    <property type="entry name" value="Papain-like_cys_pep_sf"/>
</dbReference>
<evidence type="ECO:0000256" key="1">
    <source>
        <dbReference type="SAM" id="SignalP"/>
    </source>
</evidence>
<proteinExistence type="predicted"/>
<dbReference type="Pfam" id="PF08246">
    <property type="entry name" value="Inhibitor_I29"/>
    <property type="match status" value="1"/>
</dbReference>
<dbReference type="EMBL" id="CAJHNH020006501">
    <property type="protein sequence ID" value="CAG5133816.1"/>
    <property type="molecule type" value="Genomic_DNA"/>
</dbReference>
<evidence type="ECO:0000313" key="4">
    <source>
        <dbReference type="Proteomes" id="UP000678393"/>
    </source>
</evidence>
<keyword evidence="4" id="KW-1185">Reference proteome</keyword>
<name>A0A8S4A4B0_9EUPU</name>
<dbReference type="OrthoDB" id="6155065at2759"/>
<accession>A0A8S4A4B0</accession>
<gene>
    <name evidence="3" type="ORF">CUNI_LOCUS19374</name>
</gene>
<dbReference type="SUPFAM" id="SSF54001">
    <property type="entry name" value="Cysteine proteinases"/>
    <property type="match status" value="1"/>
</dbReference>
<keyword evidence="1" id="KW-0732">Signal</keyword>
<evidence type="ECO:0000259" key="2">
    <source>
        <dbReference type="SMART" id="SM00848"/>
    </source>
</evidence>
<comment type="caution">
    <text evidence="3">The sequence shown here is derived from an EMBL/GenBank/DDBJ whole genome shotgun (WGS) entry which is preliminary data.</text>
</comment>
<feature type="chain" id="PRO_5035804261" description="Cathepsin propeptide inhibitor domain-containing protein" evidence="1">
    <location>
        <begin position="17"/>
        <end position="170"/>
    </location>
</feature>
<reference evidence="3" key="1">
    <citation type="submission" date="2021-04" db="EMBL/GenBank/DDBJ databases">
        <authorList>
            <consortium name="Molecular Ecology Group"/>
        </authorList>
    </citation>
    <scope>NUCLEOTIDE SEQUENCE</scope>
</reference>
<feature type="non-terminal residue" evidence="3">
    <location>
        <position position="170"/>
    </location>
</feature>
<feature type="signal peptide" evidence="1">
    <location>
        <begin position="1"/>
        <end position="16"/>
    </location>
</feature>
<feature type="domain" description="Cathepsin propeptide inhibitor" evidence="2">
    <location>
        <begin position="66"/>
        <end position="126"/>
    </location>
</feature>
<dbReference type="SMART" id="SM00848">
    <property type="entry name" value="Inhibitor_I29"/>
    <property type="match status" value="1"/>
</dbReference>
<protein>
    <recommendedName>
        <fullName evidence="2">Cathepsin propeptide inhibitor domain-containing protein</fullName>
    </recommendedName>
</protein>
<dbReference type="AlphaFoldDB" id="A0A8S4A4B0"/>
<evidence type="ECO:0000313" key="3">
    <source>
        <dbReference type="EMBL" id="CAG5133816.1"/>
    </source>
</evidence>
<dbReference type="InterPro" id="IPR013201">
    <property type="entry name" value="Prot_inhib_I29"/>
</dbReference>
<organism evidence="3 4">
    <name type="scientific">Candidula unifasciata</name>
    <dbReference type="NCBI Taxonomy" id="100452"/>
    <lineage>
        <taxon>Eukaryota</taxon>
        <taxon>Metazoa</taxon>
        <taxon>Spiralia</taxon>
        <taxon>Lophotrochozoa</taxon>
        <taxon>Mollusca</taxon>
        <taxon>Gastropoda</taxon>
        <taxon>Heterobranchia</taxon>
        <taxon>Euthyneura</taxon>
        <taxon>Panpulmonata</taxon>
        <taxon>Eupulmonata</taxon>
        <taxon>Stylommatophora</taxon>
        <taxon>Helicina</taxon>
        <taxon>Helicoidea</taxon>
        <taxon>Geomitridae</taxon>
        <taxon>Candidula</taxon>
    </lineage>
</organism>
<dbReference type="Gene3D" id="3.90.70.10">
    <property type="entry name" value="Cysteine proteinases"/>
    <property type="match status" value="1"/>
</dbReference>
<sequence length="170" mass="19678">MLTFVVLLTVVSPVLSGLAFVKHFKIEEPAENLHQNATGKPQAAPPDAPAGGAQYKLSYADYHETWENFKITHSKQYASTEEEKSRYRIFMENVKFIELHNWKYHNGHSSFYLDINHFADLSHEEYRALNGFLVNKTNYRPCPPYFPPTKDAPKSQDWRKLGYVTPVKDQ</sequence>